<organism evidence="1 2">
    <name type="scientific">Desulfomicrobium macestii</name>
    <dbReference type="NCBI Taxonomy" id="90731"/>
    <lineage>
        <taxon>Bacteria</taxon>
        <taxon>Pseudomonadati</taxon>
        <taxon>Thermodesulfobacteriota</taxon>
        <taxon>Desulfovibrionia</taxon>
        <taxon>Desulfovibrionales</taxon>
        <taxon>Desulfomicrobiaceae</taxon>
        <taxon>Desulfomicrobium</taxon>
    </lineage>
</organism>
<evidence type="ECO:0000313" key="2">
    <source>
        <dbReference type="Proteomes" id="UP000639010"/>
    </source>
</evidence>
<accession>A0ABR9H8D8</accession>
<reference evidence="1 2" key="1">
    <citation type="submission" date="2020-10" db="EMBL/GenBank/DDBJ databases">
        <title>Genomic Encyclopedia of Type Strains, Phase IV (KMG-IV): sequencing the most valuable type-strain genomes for metagenomic binning, comparative biology and taxonomic classification.</title>
        <authorList>
            <person name="Goeker M."/>
        </authorList>
    </citation>
    <scope>NUCLEOTIDE SEQUENCE [LARGE SCALE GENOMIC DNA]</scope>
    <source>
        <strain evidence="1 2">DSM 4194</strain>
    </source>
</reference>
<gene>
    <name evidence="1" type="ORF">H4684_003655</name>
</gene>
<sequence length="142" mass="16684">MEIFEEAVLAYISAAPGRFVKPQYDLKYKDGVGGSCPDFVVIDYIKKTIYVVEVTTASDASTIISRIRERETRWFIPLKIEMSQWSESFAEWNYRVTLFVRDSLVDKIKNEAMSDVFAIPFDEKIFPWKWTWKEQQPLNPLE</sequence>
<protein>
    <submittedName>
        <fullName evidence="1">Uncharacterized protein</fullName>
    </submittedName>
</protein>
<dbReference type="Proteomes" id="UP000639010">
    <property type="component" value="Unassembled WGS sequence"/>
</dbReference>
<proteinExistence type="predicted"/>
<dbReference type="EMBL" id="JADBGG010000039">
    <property type="protein sequence ID" value="MBE1426971.1"/>
    <property type="molecule type" value="Genomic_DNA"/>
</dbReference>
<comment type="caution">
    <text evidence="1">The sequence shown here is derived from an EMBL/GenBank/DDBJ whole genome shotgun (WGS) entry which is preliminary data.</text>
</comment>
<name>A0ABR9H8D8_9BACT</name>
<evidence type="ECO:0000313" key="1">
    <source>
        <dbReference type="EMBL" id="MBE1426971.1"/>
    </source>
</evidence>
<dbReference type="RefSeq" id="WP_192624807.1">
    <property type="nucleotide sequence ID" value="NZ_JADBGG010000039.1"/>
</dbReference>
<keyword evidence="2" id="KW-1185">Reference proteome</keyword>